<comment type="caution">
    <text evidence="2">The sequence shown here is derived from an EMBL/GenBank/DDBJ whole genome shotgun (WGS) entry which is preliminary data.</text>
</comment>
<dbReference type="AlphaFoldDB" id="A0AAV4WM24"/>
<organism evidence="2 3">
    <name type="scientific">Caerostris darwini</name>
    <dbReference type="NCBI Taxonomy" id="1538125"/>
    <lineage>
        <taxon>Eukaryota</taxon>
        <taxon>Metazoa</taxon>
        <taxon>Ecdysozoa</taxon>
        <taxon>Arthropoda</taxon>
        <taxon>Chelicerata</taxon>
        <taxon>Arachnida</taxon>
        <taxon>Araneae</taxon>
        <taxon>Araneomorphae</taxon>
        <taxon>Entelegynae</taxon>
        <taxon>Araneoidea</taxon>
        <taxon>Araneidae</taxon>
        <taxon>Caerostris</taxon>
    </lineage>
</organism>
<evidence type="ECO:0000313" key="2">
    <source>
        <dbReference type="EMBL" id="GIY82455.1"/>
    </source>
</evidence>
<proteinExistence type="predicted"/>
<evidence type="ECO:0000256" key="1">
    <source>
        <dbReference type="SAM" id="Phobius"/>
    </source>
</evidence>
<accession>A0AAV4WM24</accession>
<name>A0AAV4WM24_9ARAC</name>
<keyword evidence="1" id="KW-1133">Transmembrane helix</keyword>
<gene>
    <name evidence="2" type="ORF">CDAR_548561</name>
</gene>
<dbReference type="EMBL" id="BPLQ01014724">
    <property type="protein sequence ID" value="GIY82455.1"/>
    <property type="molecule type" value="Genomic_DNA"/>
</dbReference>
<protein>
    <submittedName>
        <fullName evidence="2">Uncharacterized protein</fullName>
    </submittedName>
</protein>
<keyword evidence="1" id="KW-0812">Transmembrane</keyword>
<evidence type="ECO:0000313" key="3">
    <source>
        <dbReference type="Proteomes" id="UP001054837"/>
    </source>
</evidence>
<sequence>MFLILNYFYTKIPMQKIKYCQLRNTPAQKLRHRIALGFSLGSLAVSLLVGYLFLKVNPDPGKSLRGIPNPKVYMRQIGWKPLMEKEISHVEEDE</sequence>
<feature type="transmembrane region" description="Helical" evidence="1">
    <location>
        <begin position="34"/>
        <end position="54"/>
    </location>
</feature>
<keyword evidence="3" id="KW-1185">Reference proteome</keyword>
<reference evidence="2 3" key="1">
    <citation type="submission" date="2021-06" db="EMBL/GenBank/DDBJ databases">
        <title>Caerostris darwini draft genome.</title>
        <authorList>
            <person name="Kono N."/>
            <person name="Arakawa K."/>
        </authorList>
    </citation>
    <scope>NUCLEOTIDE SEQUENCE [LARGE SCALE GENOMIC DNA]</scope>
</reference>
<dbReference type="Proteomes" id="UP001054837">
    <property type="component" value="Unassembled WGS sequence"/>
</dbReference>
<keyword evidence="1" id="KW-0472">Membrane</keyword>